<evidence type="ECO:0000256" key="3">
    <source>
        <dbReference type="ARBA" id="ARBA00022640"/>
    </source>
</evidence>
<evidence type="ECO:0000313" key="7">
    <source>
        <dbReference type="EMBL" id="KAG2307328.1"/>
    </source>
</evidence>
<keyword evidence="2" id="KW-0150">Chloroplast</keyword>
<dbReference type="Proteomes" id="UP000886595">
    <property type="component" value="Unassembled WGS sequence"/>
</dbReference>
<dbReference type="PANTHER" id="PTHR34113:SF2">
    <property type="entry name" value="PROTEIN LIKE EARLY STARVATION, CHLOROPLASTIC"/>
    <property type="match status" value="1"/>
</dbReference>
<keyword evidence="8" id="KW-1185">Reference proteome</keyword>
<dbReference type="OrthoDB" id="343842at2759"/>
<evidence type="ECO:0000256" key="6">
    <source>
        <dbReference type="SAM" id="MobiDB-lite"/>
    </source>
</evidence>
<protein>
    <submittedName>
        <fullName evidence="7">Uncharacterized protein</fullName>
    </submittedName>
</protein>
<evidence type="ECO:0000256" key="2">
    <source>
        <dbReference type="ARBA" id="ARBA00022528"/>
    </source>
</evidence>
<dbReference type="AlphaFoldDB" id="A0A8X7SHR1"/>
<dbReference type="PANTHER" id="PTHR34113">
    <property type="entry name" value="INACTIVE PURPLE ACID PHOSPHATASE-LIKE PROTEIN"/>
    <property type="match status" value="1"/>
</dbReference>
<proteinExistence type="inferred from homology"/>
<comment type="subcellular location">
    <subcellularLocation>
        <location evidence="1">Plastid</location>
        <location evidence="1">Chloroplast stroma</location>
    </subcellularLocation>
</comment>
<reference evidence="7 8" key="1">
    <citation type="submission" date="2020-02" db="EMBL/GenBank/DDBJ databases">
        <authorList>
            <person name="Ma Q."/>
            <person name="Huang Y."/>
            <person name="Song X."/>
            <person name="Pei D."/>
        </authorList>
    </citation>
    <scope>NUCLEOTIDE SEQUENCE [LARGE SCALE GENOMIC DNA]</scope>
    <source>
        <strain evidence="7">Sxm20200214</strain>
        <tissue evidence="7">Leaf</tissue>
    </source>
</reference>
<gene>
    <name evidence="7" type="ORF">Bca52824_027076</name>
</gene>
<evidence type="ECO:0000256" key="4">
    <source>
        <dbReference type="ARBA" id="ARBA00022946"/>
    </source>
</evidence>
<keyword evidence="3" id="KW-0934">Plastid</keyword>
<accession>A0A8X7SHR1</accession>
<dbReference type="EMBL" id="JAAMPC010000006">
    <property type="protein sequence ID" value="KAG2307328.1"/>
    <property type="molecule type" value="Genomic_DNA"/>
</dbReference>
<feature type="region of interest" description="Disordered" evidence="6">
    <location>
        <begin position="198"/>
        <end position="221"/>
    </location>
</feature>
<dbReference type="GO" id="GO:0005982">
    <property type="term" value="P:starch metabolic process"/>
    <property type="evidence" value="ECO:0007669"/>
    <property type="project" value="TreeGrafter"/>
</dbReference>
<evidence type="ECO:0000256" key="1">
    <source>
        <dbReference type="ARBA" id="ARBA00004470"/>
    </source>
</evidence>
<evidence type="ECO:0000313" key="8">
    <source>
        <dbReference type="Proteomes" id="UP000886595"/>
    </source>
</evidence>
<organism evidence="7 8">
    <name type="scientific">Brassica carinata</name>
    <name type="common">Ethiopian mustard</name>
    <name type="synonym">Abyssinian cabbage</name>
    <dbReference type="NCBI Taxonomy" id="52824"/>
    <lineage>
        <taxon>Eukaryota</taxon>
        <taxon>Viridiplantae</taxon>
        <taxon>Streptophyta</taxon>
        <taxon>Embryophyta</taxon>
        <taxon>Tracheophyta</taxon>
        <taxon>Spermatophyta</taxon>
        <taxon>Magnoliopsida</taxon>
        <taxon>eudicotyledons</taxon>
        <taxon>Gunneridae</taxon>
        <taxon>Pentapetalae</taxon>
        <taxon>rosids</taxon>
        <taxon>malvids</taxon>
        <taxon>Brassicales</taxon>
        <taxon>Brassicaceae</taxon>
        <taxon>Brassiceae</taxon>
        <taxon>Brassica</taxon>
    </lineage>
</organism>
<keyword evidence="4" id="KW-0809">Transit peptide</keyword>
<evidence type="ECO:0000256" key="5">
    <source>
        <dbReference type="ARBA" id="ARBA00038237"/>
    </source>
</evidence>
<dbReference type="GO" id="GO:0009570">
    <property type="term" value="C:chloroplast stroma"/>
    <property type="evidence" value="ECO:0007669"/>
    <property type="project" value="UniProtKB-SubCell"/>
</dbReference>
<dbReference type="GO" id="GO:2001070">
    <property type="term" value="F:starch binding"/>
    <property type="evidence" value="ECO:0007669"/>
    <property type="project" value="TreeGrafter"/>
</dbReference>
<name>A0A8X7SHR1_BRACI</name>
<dbReference type="GO" id="GO:2000904">
    <property type="term" value="P:regulation of starch metabolic process"/>
    <property type="evidence" value="ECO:0007669"/>
    <property type="project" value="TreeGrafter"/>
</dbReference>
<dbReference type="InterPro" id="IPR052495">
    <property type="entry name" value="Alpha-glucan_binding_chloro"/>
</dbReference>
<feature type="compositionally biased region" description="Basic and acidic residues" evidence="6">
    <location>
        <begin position="198"/>
        <end position="211"/>
    </location>
</feature>
<dbReference type="GO" id="GO:0043036">
    <property type="term" value="C:starch grain"/>
    <property type="evidence" value="ECO:0007669"/>
    <property type="project" value="TreeGrafter"/>
</dbReference>
<comment type="caution">
    <text evidence="7">The sequence shown here is derived from an EMBL/GenBank/DDBJ whole genome shotgun (WGS) entry which is preliminary data.</text>
</comment>
<comment type="similarity">
    <text evidence="5">Belongs to the ESV1 family.</text>
</comment>
<sequence length="299" mass="33413">MWKIAVDREKKVKAFKKIAENVVASDGERVEGDSNKKRNDFQKILEVSVEERDQIQWMQFVDRAASAIFAAKAILASNSSGDGKYGFQDEEKTQNNAKSKGMWSRTVYVPRSETSGSETPGPDFWSWTPPQGSEMISNSSMDLLQAKPAEFPTLSNHVLEKEPSSDSLSIPYESMLSSERHSFVIPPFESLIQVKKETETKPTSASEHDLDAVSSENAEEAARVLDGLDDSASSGVSQEGLKWWKQKGVEKRPDGVVCRWTMIRGVTADGVVEWQDKYWEASDDFGFKELGSEKTKNLL</sequence>